<keyword evidence="3" id="KW-0732">Signal</keyword>
<dbReference type="OrthoDB" id="9775455at2"/>
<dbReference type="PRINTS" id="PR00811">
    <property type="entry name" value="BCTERIALGSPD"/>
</dbReference>
<dbReference type="GO" id="GO:0015627">
    <property type="term" value="C:type II protein secretion system complex"/>
    <property type="evidence" value="ECO:0007669"/>
    <property type="project" value="TreeGrafter"/>
</dbReference>
<feature type="region of interest" description="Disordered" evidence="2">
    <location>
        <begin position="451"/>
        <end position="471"/>
    </location>
</feature>
<dbReference type="Proteomes" id="UP000239388">
    <property type="component" value="Unassembled WGS sequence"/>
</dbReference>
<dbReference type="Pfam" id="PF13629">
    <property type="entry name" value="T2SS-T3SS_pil_N"/>
    <property type="match status" value="1"/>
</dbReference>
<evidence type="ECO:0000256" key="2">
    <source>
        <dbReference type="SAM" id="MobiDB-lite"/>
    </source>
</evidence>
<comment type="similarity">
    <text evidence="1">Belongs to the bacterial secretin family.</text>
</comment>
<feature type="domain" description="Pilus formation protein N-terminal" evidence="5">
    <location>
        <begin position="111"/>
        <end position="185"/>
    </location>
</feature>
<evidence type="ECO:0000256" key="3">
    <source>
        <dbReference type="SAM" id="SignalP"/>
    </source>
</evidence>
<protein>
    <submittedName>
        <fullName evidence="6">Secretion system protein</fullName>
    </submittedName>
</protein>
<dbReference type="PRINTS" id="PR01032">
    <property type="entry name" value="PHAGEIV"/>
</dbReference>
<name>A0A2S8G0S6_9BACT</name>
<dbReference type="GO" id="GO:0009306">
    <property type="term" value="P:protein secretion"/>
    <property type="evidence" value="ECO:0007669"/>
    <property type="project" value="InterPro"/>
</dbReference>
<evidence type="ECO:0000313" key="6">
    <source>
        <dbReference type="EMBL" id="PQO38048.1"/>
    </source>
</evidence>
<dbReference type="Pfam" id="PF00263">
    <property type="entry name" value="Secretin"/>
    <property type="match status" value="1"/>
</dbReference>
<dbReference type="EMBL" id="PUIB01000011">
    <property type="protein sequence ID" value="PQO38048.1"/>
    <property type="molecule type" value="Genomic_DNA"/>
</dbReference>
<organism evidence="6 7">
    <name type="scientific">Blastopirellula marina</name>
    <dbReference type="NCBI Taxonomy" id="124"/>
    <lineage>
        <taxon>Bacteria</taxon>
        <taxon>Pseudomonadati</taxon>
        <taxon>Planctomycetota</taxon>
        <taxon>Planctomycetia</taxon>
        <taxon>Pirellulales</taxon>
        <taxon>Pirellulaceae</taxon>
        <taxon>Blastopirellula</taxon>
    </lineage>
</organism>
<evidence type="ECO:0000259" key="5">
    <source>
        <dbReference type="Pfam" id="PF13629"/>
    </source>
</evidence>
<reference evidence="6 7" key="1">
    <citation type="submission" date="2018-02" db="EMBL/GenBank/DDBJ databases">
        <title>Comparative genomes isolates from brazilian mangrove.</title>
        <authorList>
            <person name="Araujo J.E."/>
            <person name="Taketani R.G."/>
            <person name="Silva M.C.P."/>
            <person name="Loureco M.V."/>
            <person name="Andreote F.D."/>
        </authorList>
    </citation>
    <scope>NUCLEOTIDE SEQUENCE [LARGE SCALE GENOMIC DNA]</scope>
    <source>
        <strain evidence="6 7">NAP PRIS-MGV</strain>
    </source>
</reference>
<dbReference type="InterPro" id="IPR032789">
    <property type="entry name" value="T2SS-T3SS_pil_N"/>
</dbReference>
<evidence type="ECO:0000313" key="7">
    <source>
        <dbReference type="Proteomes" id="UP000239388"/>
    </source>
</evidence>
<dbReference type="InterPro" id="IPR001775">
    <property type="entry name" value="GspD/PilQ"/>
</dbReference>
<dbReference type="PANTHER" id="PTHR30332">
    <property type="entry name" value="PROBABLE GENERAL SECRETION PATHWAY PROTEIN D"/>
    <property type="match status" value="1"/>
</dbReference>
<feature type="domain" description="Type II/III secretion system secretin-like" evidence="4">
    <location>
        <begin position="371"/>
        <end position="540"/>
    </location>
</feature>
<accession>A0A2S8G0S6</accession>
<gene>
    <name evidence="6" type="ORF">C5Y98_08160</name>
</gene>
<dbReference type="InterPro" id="IPR004846">
    <property type="entry name" value="T2SS/T3SS_dom"/>
</dbReference>
<feature type="signal peptide" evidence="3">
    <location>
        <begin position="1"/>
        <end position="22"/>
    </location>
</feature>
<evidence type="ECO:0000259" key="4">
    <source>
        <dbReference type="Pfam" id="PF00263"/>
    </source>
</evidence>
<evidence type="ECO:0000256" key="1">
    <source>
        <dbReference type="RuleBase" id="RU004003"/>
    </source>
</evidence>
<dbReference type="InterPro" id="IPR050810">
    <property type="entry name" value="Bact_Secretion_Sys_Channel"/>
</dbReference>
<dbReference type="PANTHER" id="PTHR30332:SF17">
    <property type="entry name" value="TYPE IV PILIATION SYSTEM PROTEIN DR_0774-RELATED"/>
    <property type="match status" value="1"/>
</dbReference>
<proteinExistence type="inferred from homology"/>
<feature type="chain" id="PRO_5015766371" evidence="3">
    <location>
        <begin position="23"/>
        <end position="619"/>
    </location>
</feature>
<feature type="compositionally biased region" description="Low complexity" evidence="2">
    <location>
        <begin position="454"/>
        <end position="471"/>
    </location>
</feature>
<dbReference type="RefSeq" id="WP_105353131.1">
    <property type="nucleotide sequence ID" value="NZ_PUIB01000011.1"/>
</dbReference>
<comment type="caution">
    <text evidence="6">The sequence shown here is derived from an EMBL/GenBank/DDBJ whole genome shotgun (WGS) entry which is preliminary data.</text>
</comment>
<dbReference type="AlphaFoldDB" id="A0A2S8G0S6"/>
<sequence length="619" mass="67133">MLRAFPRTIICGLFFAIFSQVADVSAQSSRQPLVHEFQNPLDTNTLRIAQAPVRPAEVPRTQLTPELPLQAPGVDRLERLDSLPPGLQAPLPTEETQQTYGQFLQGTIDPENTLTVIEGRPRILVFKETPIRIYLPDDRIATYQVISDREISLVGIRRGTTVLNIWVADPTQPNGQRILSYLVRVQPDAETAQQLSITYANLMNEINQAFPDSFVDLQFVGNQLIVRGQAKDALEAMQILRVIAANSPSTNARTEVRDGEVVLRDDTVPTVTDQVIQQNIQAVNRQLRAANIVNLLQIPGDQQVMLKVTVAEVNRTAARELGIDFTMANSAGTIFRQTTAGVLTTGASATSTASNIMASLDGGQVDIAIRALRTLKLAKSLAEPTLTTLNGQTASFSAGGRFPIPSAIITNGGSAQGVRFVPFGVQLDFTPNIVDRDRIRLVVDATVSSRDESLGTSVGGSSSAGGTSVSGLQSNDFSTTVELREGQTLAVAGLISNSFGSDAKRIPYWGDLPFIGGTGGLNQTSANEKELVVLITPQLVHPIEACDGPALPGDDIHEPNDIEFFLLNRLEGRHTKGYRSTVRTDHARQHVGNHCDECQFLIGPTGRAFDCCRQPVLYR</sequence>